<dbReference type="InterPro" id="IPR011006">
    <property type="entry name" value="CheY-like_superfamily"/>
</dbReference>
<dbReference type="Pfam" id="PF00196">
    <property type="entry name" value="GerE"/>
    <property type="match status" value="1"/>
</dbReference>
<dbReference type="GO" id="GO:0000160">
    <property type="term" value="P:phosphorelay signal transduction system"/>
    <property type="evidence" value="ECO:0007669"/>
    <property type="project" value="InterPro"/>
</dbReference>
<evidence type="ECO:0000256" key="5">
    <source>
        <dbReference type="PROSITE-ProRule" id="PRU00169"/>
    </source>
</evidence>
<dbReference type="PROSITE" id="PS50110">
    <property type="entry name" value="RESPONSE_REGULATORY"/>
    <property type="match status" value="1"/>
</dbReference>
<dbReference type="SMART" id="SM00448">
    <property type="entry name" value="REC"/>
    <property type="match status" value="1"/>
</dbReference>
<dbReference type="PROSITE" id="PS50043">
    <property type="entry name" value="HTH_LUXR_2"/>
    <property type="match status" value="1"/>
</dbReference>
<gene>
    <name evidence="8" type="ORF">H9830_06105</name>
</gene>
<keyword evidence="2" id="KW-0805">Transcription regulation</keyword>
<accession>A0A9D1YVN1</accession>
<evidence type="ECO:0000256" key="4">
    <source>
        <dbReference type="ARBA" id="ARBA00023163"/>
    </source>
</evidence>
<keyword evidence="1 5" id="KW-0597">Phosphoprotein</keyword>
<evidence type="ECO:0000259" key="7">
    <source>
        <dbReference type="PROSITE" id="PS50110"/>
    </source>
</evidence>
<dbReference type="GO" id="GO:0006355">
    <property type="term" value="P:regulation of DNA-templated transcription"/>
    <property type="evidence" value="ECO:0007669"/>
    <property type="project" value="InterPro"/>
</dbReference>
<keyword evidence="3" id="KW-0238">DNA-binding</keyword>
<dbReference type="CDD" id="cd17535">
    <property type="entry name" value="REC_NarL-like"/>
    <property type="match status" value="1"/>
</dbReference>
<name>A0A9D1YVN1_9MICO</name>
<evidence type="ECO:0000256" key="2">
    <source>
        <dbReference type="ARBA" id="ARBA00023015"/>
    </source>
</evidence>
<dbReference type="PANTHER" id="PTHR43214:SF24">
    <property type="entry name" value="TRANSCRIPTIONAL REGULATORY PROTEIN NARL-RELATED"/>
    <property type="match status" value="1"/>
</dbReference>
<evidence type="ECO:0000256" key="1">
    <source>
        <dbReference type="ARBA" id="ARBA00022553"/>
    </source>
</evidence>
<dbReference type="SUPFAM" id="SSF52172">
    <property type="entry name" value="CheY-like"/>
    <property type="match status" value="1"/>
</dbReference>
<dbReference type="GO" id="GO:0003677">
    <property type="term" value="F:DNA binding"/>
    <property type="evidence" value="ECO:0007669"/>
    <property type="project" value="UniProtKB-KW"/>
</dbReference>
<protein>
    <submittedName>
        <fullName evidence="8">Response regulator transcription factor</fullName>
    </submittedName>
</protein>
<organism evidence="8 9">
    <name type="scientific">Candidatus Agrococcus pullicola</name>
    <dbReference type="NCBI Taxonomy" id="2838429"/>
    <lineage>
        <taxon>Bacteria</taxon>
        <taxon>Bacillati</taxon>
        <taxon>Actinomycetota</taxon>
        <taxon>Actinomycetes</taxon>
        <taxon>Micrococcales</taxon>
        <taxon>Microbacteriaceae</taxon>
        <taxon>Agrococcus</taxon>
    </lineage>
</organism>
<feature type="modified residue" description="4-aspartylphosphate" evidence="5">
    <location>
        <position position="62"/>
    </location>
</feature>
<reference evidence="8" key="1">
    <citation type="journal article" date="2021" name="PeerJ">
        <title>Extensive microbial diversity within the chicken gut microbiome revealed by metagenomics and culture.</title>
        <authorList>
            <person name="Gilroy R."/>
            <person name="Ravi A."/>
            <person name="Getino M."/>
            <person name="Pursley I."/>
            <person name="Horton D.L."/>
            <person name="Alikhan N.F."/>
            <person name="Baker D."/>
            <person name="Gharbi K."/>
            <person name="Hall N."/>
            <person name="Watson M."/>
            <person name="Adriaenssens E.M."/>
            <person name="Foster-Nyarko E."/>
            <person name="Jarju S."/>
            <person name="Secka A."/>
            <person name="Antonio M."/>
            <person name="Oren A."/>
            <person name="Chaudhuri R.R."/>
            <person name="La Ragione R."/>
            <person name="Hildebrand F."/>
            <person name="Pallen M.J."/>
        </authorList>
    </citation>
    <scope>NUCLEOTIDE SEQUENCE</scope>
    <source>
        <strain evidence="8">ChiGjej1B1-98</strain>
    </source>
</reference>
<dbReference type="PRINTS" id="PR00038">
    <property type="entry name" value="HTHLUXR"/>
</dbReference>
<dbReference type="PROSITE" id="PS00622">
    <property type="entry name" value="HTH_LUXR_1"/>
    <property type="match status" value="1"/>
</dbReference>
<dbReference type="InterPro" id="IPR039420">
    <property type="entry name" value="WalR-like"/>
</dbReference>
<evidence type="ECO:0000313" key="9">
    <source>
        <dbReference type="Proteomes" id="UP000824005"/>
    </source>
</evidence>
<dbReference type="Pfam" id="PF00072">
    <property type="entry name" value="Response_reg"/>
    <property type="match status" value="1"/>
</dbReference>
<dbReference type="SMART" id="SM00421">
    <property type="entry name" value="HTH_LUXR"/>
    <property type="match status" value="1"/>
</dbReference>
<keyword evidence="4" id="KW-0804">Transcription</keyword>
<dbReference type="CDD" id="cd06170">
    <property type="entry name" value="LuxR_C_like"/>
    <property type="match status" value="1"/>
</dbReference>
<dbReference type="InterPro" id="IPR016032">
    <property type="entry name" value="Sig_transdc_resp-reg_C-effctor"/>
</dbReference>
<reference evidence="8" key="2">
    <citation type="submission" date="2021-04" db="EMBL/GenBank/DDBJ databases">
        <authorList>
            <person name="Gilroy R."/>
        </authorList>
    </citation>
    <scope>NUCLEOTIDE SEQUENCE</scope>
    <source>
        <strain evidence="8">ChiGjej1B1-98</strain>
    </source>
</reference>
<dbReference type="PANTHER" id="PTHR43214">
    <property type="entry name" value="TWO-COMPONENT RESPONSE REGULATOR"/>
    <property type="match status" value="1"/>
</dbReference>
<dbReference type="InterPro" id="IPR058245">
    <property type="entry name" value="NreC/VraR/RcsB-like_REC"/>
</dbReference>
<dbReference type="Proteomes" id="UP000824005">
    <property type="component" value="Unassembled WGS sequence"/>
</dbReference>
<feature type="domain" description="HTH luxR-type" evidence="6">
    <location>
        <begin position="156"/>
        <end position="221"/>
    </location>
</feature>
<comment type="caution">
    <text evidence="8">The sequence shown here is derived from an EMBL/GenBank/DDBJ whole genome shotgun (WGS) entry which is preliminary data.</text>
</comment>
<feature type="domain" description="Response regulatory" evidence="7">
    <location>
        <begin position="11"/>
        <end position="129"/>
    </location>
</feature>
<dbReference type="InterPro" id="IPR001789">
    <property type="entry name" value="Sig_transdc_resp-reg_receiver"/>
</dbReference>
<evidence type="ECO:0000259" key="6">
    <source>
        <dbReference type="PROSITE" id="PS50043"/>
    </source>
</evidence>
<dbReference type="Gene3D" id="3.40.50.2300">
    <property type="match status" value="1"/>
</dbReference>
<dbReference type="InterPro" id="IPR000792">
    <property type="entry name" value="Tscrpt_reg_LuxR_C"/>
</dbReference>
<dbReference type="AlphaFoldDB" id="A0A9D1YVN1"/>
<evidence type="ECO:0000256" key="3">
    <source>
        <dbReference type="ARBA" id="ARBA00023125"/>
    </source>
</evidence>
<sequence length="227" mass="24419">MTEPASESTIRVMIVDDQAMVRQGFAALLDSQTDLSVVATASDGDEVVELVRRTSPDVILMDIRMPTMNGLDATRAVLAMPGMQHPRIIILTTFDADEYVFSALRAGASGFVLKDASADDLVSAVRVVAGGDALLAPSVTSRLIADYAQRPEPRQDTARIAALTEREIGVMREIATGKSNAEIAGELFVSEQTVKTHVSRILSKLSLRDRTQIVVTAYESGLVSANR</sequence>
<dbReference type="SUPFAM" id="SSF46894">
    <property type="entry name" value="C-terminal effector domain of the bipartite response regulators"/>
    <property type="match status" value="1"/>
</dbReference>
<proteinExistence type="predicted"/>
<dbReference type="EMBL" id="DXDC01000175">
    <property type="protein sequence ID" value="HIY65835.1"/>
    <property type="molecule type" value="Genomic_DNA"/>
</dbReference>
<evidence type="ECO:0000313" key="8">
    <source>
        <dbReference type="EMBL" id="HIY65835.1"/>
    </source>
</evidence>